<gene>
    <name evidence="2" type="ORF">HELGO_WM26359</name>
</gene>
<keyword evidence="1" id="KW-0812">Transmembrane</keyword>
<name>A0A6S6TMH8_9BACT</name>
<evidence type="ECO:0000313" key="2">
    <source>
        <dbReference type="EMBL" id="CAA6822112.1"/>
    </source>
</evidence>
<sequence length="267" mass="31493">MWWSILILLSFSFLYLLQERYYKKIYQEIVLYIGISLLMVNVLSRRDGAESFSPIEALLAIIIVILLSFIFYRLSRTHEKEIVAKQVSYWGVPFNLILLKNKHTIISKRGRNELEEQKKEYFYEEVCENNKKVRRLQPLVLADIKRYRGFTIIESLNYFRTKSASMLYQTIYLKLSHINENIETEIDFDKLLKINKYCVEFFLIDLWIEISSKEIIGIGTLNSYAKSKKELELIGAFDAVVSSNVKKQGLLLYAHYLNFKGELNHVT</sequence>
<feature type="transmembrane region" description="Helical" evidence="1">
    <location>
        <begin position="57"/>
        <end position="75"/>
    </location>
</feature>
<keyword evidence="1" id="KW-0472">Membrane</keyword>
<accession>A0A6S6TMH8</accession>
<evidence type="ECO:0000256" key="1">
    <source>
        <dbReference type="SAM" id="Phobius"/>
    </source>
</evidence>
<dbReference type="AlphaFoldDB" id="A0A6S6TMH8"/>
<protein>
    <submittedName>
        <fullName evidence="2">Uncharacterized protein</fullName>
    </submittedName>
</protein>
<organism evidence="2">
    <name type="scientific">uncultured Sulfurovum sp</name>
    <dbReference type="NCBI Taxonomy" id="269237"/>
    <lineage>
        <taxon>Bacteria</taxon>
        <taxon>Pseudomonadati</taxon>
        <taxon>Campylobacterota</taxon>
        <taxon>Epsilonproteobacteria</taxon>
        <taxon>Campylobacterales</taxon>
        <taxon>Sulfurovaceae</taxon>
        <taxon>Sulfurovum</taxon>
        <taxon>environmental samples</taxon>
    </lineage>
</organism>
<keyword evidence="1" id="KW-1133">Transmembrane helix</keyword>
<dbReference type="EMBL" id="CACVAP010000101">
    <property type="protein sequence ID" value="CAA6822112.1"/>
    <property type="molecule type" value="Genomic_DNA"/>
</dbReference>
<reference evidence="2" key="1">
    <citation type="submission" date="2020-01" db="EMBL/GenBank/DDBJ databases">
        <authorList>
            <person name="Meier V. D."/>
            <person name="Meier V D."/>
        </authorList>
    </citation>
    <scope>NUCLEOTIDE SEQUENCE</scope>
    <source>
        <strain evidence="2">HLG_WM_MAG_06</strain>
    </source>
</reference>
<feature type="transmembrane region" description="Helical" evidence="1">
    <location>
        <begin position="29"/>
        <end position="45"/>
    </location>
</feature>
<proteinExistence type="predicted"/>